<reference evidence="2" key="1">
    <citation type="submission" date="2023-03" db="EMBL/GenBank/DDBJ databases">
        <title>Massive genome expansion in bonnet fungi (Mycena s.s.) driven by repeated elements and novel gene families across ecological guilds.</title>
        <authorList>
            <consortium name="Lawrence Berkeley National Laboratory"/>
            <person name="Harder C.B."/>
            <person name="Miyauchi S."/>
            <person name="Viragh M."/>
            <person name="Kuo A."/>
            <person name="Thoen E."/>
            <person name="Andreopoulos B."/>
            <person name="Lu D."/>
            <person name="Skrede I."/>
            <person name="Drula E."/>
            <person name="Henrissat B."/>
            <person name="Morin E."/>
            <person name="Kohler A."/>
            <person name="Barry K."/>
            <person name="LaButti K."/>
            <person name="Morin E."/>
            <person name="Salamov A."/>
            <person name="Lipzen A."/>
            <person name="Mereny Z."/>
            <person name="Hegedus B."/>
            <person name="Baldrian P."/>
            <person name="Stursova M."/>
            <person name="Weitz H."/>
            <person name="Taylor A."/>
            <person name="Grigoriev I.V."/>
            <person name="Nagy L.G."/>
            <person name="Martin F."/>
            <person name="Kauserud H."/>
        </authorList>
    </citation>
    <scope>NUCLEOTIDE SEQUENCE</scope>
    <source>
        <strain evidence="2">CBHHK188m</strain>
    </source>
</reference>
<sequence length="445" mass="50031">MHEREENNLNSGLTRLPQELTPSPRGKEGKSRGLQKRSVPERDSPRAADDKENRLRFLRKRVRRVASFTGIGREKTHNRAKRFPLHINGNPGSRRFPRFPQAMHVANSKPKSCQRAGMRVHWIQEERAIVIFTPRTDDSRGVGFSVALLLSSALSTVLDNPGPARATLATHIEGHERVRARPDSAKYVMDLGVQRGPGCLSSSSTGRTYFNHISHASCRVMAEGLGSFFPLTFNKIPIKFLERPSRQQLLLLRRLALLLSASASLSLSTHVSARATVAAHSEDPRDKANRTRARPDSAKYVHSPDGTRLHFRGTLVSLDHRLDNEFNQSERIKGMQVRQNMMQVRHRIWMAPSFSGRTYDRNFIYRQTTPGLLLRDRVPSGTSESNCCTFSKPFRVTTTIVRRVKAGSIVSGLELCNRTQPSTLSQPSTAQVVPWGWGYPLVAFT</sequence>
<evidence type="ECO:0000313" key="2">
    <source>
        <dbReference type="EMBL" id="KAJ7766966.1"/>
    </source>
</evidence>
<name>A0AAD7JNT5_9AGAR</name>
<gene>
    <name evidence="2" type="ORF">DFH07DRAFT_938603</name>
</gene>
<keyword evidence="3" id="KW-1185">Reference proteome</keyword>
<feature type="region of interest" description="Disordered" evidence="1">
    <location>
        <begin position="276"/>
        <end position="303"/>
    </location>
</feature>
<organism evidence="2 3">
    <name type="scientific">Mycena maculata</name>
    <dbReference type="NCBI Taxonomy" id="230809"/>
    <lineage>
        <taxon>Eukaryota</taxon>
        <taxon>Fungi</taxon>
        <taxon>Dikarya</taxon>
        <taxon>Basidiomycota</taxon>
        <taxon>Agaricomycotina</taxon>
        <taxon>Agaricomycetes</taxon>
        <taxon>Agaricomycetidae</taxon>
        <taxon>Agaricales</taxon>
        <taxon>Marasmiineae</taxon>
        <taxon>Mycenaceae</taxon>
        <taxon>Mycena</taxon>
    </lineage>
</organism>
<dbReference type="Proteomes" id="UP001215280">
    <property type="component" value="Unassembled WGS sequence"/>
</dbReference>
<feature type="compositionally biased region" description="Basic and acidic residues" evidence="1">
    <location>
        <begin position="38"/>
        <end position="55"/>
    </location>
</feature>
<dbReference type="EMBL" id="JARJLG010000031">
    <property type="protein sequence ID" value="KAJ7766966.1"/>
    <property type="molecule type" value="Genomic_DNA"/>
</dbReference>
<dbReference type="AlphaFoldDB" id="A0AAD7JNT5"/>
<feature type="compositionally biased region" description="Basic and acidic residues" evidence="1">
    <location>
        <begin position="280"/>
        <end position="299"/>
    </location>
</feature>
<evidence type="ECO:0000313" key="3">
    <source>
        <dbReference type="Proteomes" id="UP001215280"/>
    </source>
</evidence>
<protein>
    <submittedName>
        <fullName evidence="2">Uncharacterized protein</fullName>
    </submittedName>
</protein>
<feature type="region of interest" description="Disordered" evidence="1">
    <location>
        <begin position="1"/>
        <end position="55"/>
    </location>
</feature>
<evidence type="ECO:0000256" key="1">
    <source>
        <dbReference type="SAM" id="MobiDB-lite"/>
    </source>
</evidence>
<proteinExistence type="predicted"/>
<accession>A0AAD7JNT5</accession>
<comment type="caution">
    <text evidence="2">The sequence shown here is derived from an EMBL/GenBank/DDBJ whole genome shotgun (WGS) entry which is preliminary data.</text>
</comment>